<comment type="caution">
    <text evidence="1">The sequence shown here is derived from an EMBL/GenBank/DDBJ whole genome shotgun (WGS) entry which is preliminary data.</text>
</comment>
<evidence type="ECO:0000313" key="2">
    <source>
        <dbReference type="Proteomes" id="UP000638981"/>
    </source>
</evidence>
<evidence type="ECO:0000313" key="1">
    <source>
        <dbReference type="EMBL" id="GHC44476.1"/>
    </source>
</evidence>
<reference evidence="1" key="2">
    <citation type="submission" date="2020-09" db="EMBL/GenBank/DDBJ databases">
        <authorList>
            <person name="Sun Q."/>
            <person name="Kim S."/>
        </authorList>
    </citation>
    <scope>NUCLEOTIDE SEQUENCE</scope>
    <source>
        <strain evidence="1">KCTC 23310</strain>
    </source>
</reference>
<gene>
    <name evidence="1" type="ORF">GCM10007315_02100</name>
</gene>
<name>A0A918TG11_9RHOB</name>
<accession>A0A918TG11</accession>
<dbReference type="EMBL" id="BMYJ01000001">
    <property type="protein sequence ID" value="GHC44476.1"/>
    <property type="molecule type" value="Genomic_DNA"/>
</dbReference>
<sequence length="44" mass="4891">MGRIFKALLFLIFLGFLGLTGFAYFGNLTPEQKEVVQPVTLDAN</sequence>
<dbReference type="Proteomes" id="UP000638981">
    <property type="component" value="Unassembled WGS sequence"/>
</dbReference>
<proteinExistence type="predicted"/>
<keyword evidence="2" id="KW-1185">Reference proteome</keyword>
<dbReference type="AlphaFoldDB" id="A0A918TG11"/>
<protein>
    <submittedName>
        <fullName evidence="1">Uncharacterized protein</fullName>
    </submittedName>
</protein>
<dbReference type="RefSeq" id="WP_268247704.1">
    <property type="nucleotide sequence ID" value="NZ_BMYJ01000001.1"/>
</dbReference>
<reference evidence="1" key="1">
    <citation type="journal article" date="2014" name="Int. J. Syst. Evol. Microbiol.">
        <title>Complete genome sequence of Corynebacterium casei LMG S-19264T (=DSM 44701T), isolated from a smear-ripened cheese.</title>
        <authorList>
            <consortium name="US DOE Joint Genome Institute (JGI-PGF)"/>
            <person name="Walter F."/>
            <person name="Albersmeier A."/>
            <person name="Kalinowski J."/>
            <person name="Ruckert C."/>
        </authorList>
    </citation>
    <scope>NUCLEOTIDE SEQUENCE</scope>
    <source>
        <strain evidence="1">KCTC 23310</strain>
    </source>
</reference>
<organism evidence="1 2">
    <name type="scientific">Neogemmobacter tilapiae</name>
    <dbReference type="NCBI Taxonomy" id="875041"/>
    <lineage>
        <taxon>Bacteria</taxon>
        <taxon>Pseudomonadati</taxon>
        <taxon>Pseudomonadota</taxon>
        <taxon>Alphaproteobacteria</taxon>
        <taxon>Rhodobacterales</taxon>
        <taxon>Paracoccaceae</taxon>
        <taxon>Neogemmobacter</taxon>
    </lineage>
</organism>